<dbReference type="Pfam" id="PF00082">
    <property type="entry name" value="Peptidase_S8"/>
    <property type="match status" value="1"/>
</dbReference>
<reference evidence="6" key="1">
    <citation type="submission" date="2022-12" db="EMBL/GenBank/DDBJ databases">
        <title>Genome sequence of SJ11.</title>
        <authorList>
            <person name="Woo H."/>
        </authorList>
    </citation>
    <scope>NUCLEOTIDE SEQUENCE</scope>
    <source>
        <strain evidence="6">SJ11</strain>
    </source>
</reference>
<evidence type="ECO:0000256" key="1">
    <source>
        <dbReference type="ARBA" id="ARBA00011073"/>
    </source>
</evidence>
<keyword evidence="3" id="KW-0732">Signal</keyword>
<gene>
    <name evidence="6" type="ORF">O0931_03055</name>
</gene>
<dbReference type="RefSeq" id="WP_269414078.1">
    <property type="nucleotide sequence ID" value="NZ_JAPWGL010000001.1"/>
</dbReference>
<dbReference type="InterPro" id="IPR051048">
    <property type="entry name" value="Peptidase_S8/S53_subtilisin"/>
</dbReference>
<evidence type="ECO:0000313" key="7">
    <source>
        <dbReference type="Proteomes" id="UP001144341"/>
    </source>
</evidence>
<organism evidence="6 7">
    <name type="scientific">Pedobacter rhodius</name>
    <dbReference type="NCBI Taxonomy" id="3004098"/>
    <lineage>
        <taxon>Bacteria</taxon>
        <taxon>Pseudomonadati</taxon>
        <taxon>Bacteroidota</taxon>
        <taxon>Sphingobacteriia</taxon>
        <taxon>Sphingobacteriales</taxon>
        <taxon>Sphingobacteriaceae</taxon>
        <taxon>Pedobacter</taxon>
    </lineage>
</organism>
<evidence type="ECO:0000313" key="6">
    <source>
        <dbReference type="EMBL" id="MCZ4222269.1"/>
    </source>
</evidence>
<feature type="signal peptide" evidence="3">
    <location>
        <begin position="1"/>
        <end position="20"/>
    </location>
</feature>
<dbReference type="SUPFAM" id="SSF49785">
    <property type="entry name" value="Galactose-binding domain-like"/>
    <property type="match status" value="1"/>
</dbReference>
<evidence type="ECO:0000259" key="4">
    <source>
        <dbReference type="Pfam" id="PF00082"/>
    </source>
</evidence>
<dbReference type="InterPro" id="IPR008979">
    <property type="entry name" value="Galactose-bd-like_sf"/>
</dbReference>
<dbReference type="Proteomes" id="UP001144341">
    <property type="component" value="Unassembled WGS sequence"/>
</dbReference>
<sequence length="942" mass="103835">MKVKVIHIVILICLSVQALKAQVQPARIEKKFQKYIDRSEITGNNQAENLVLVNFKRILTPAEIEQLKPRKSISATCFIVEKPFVLSLLNETNFEAKANGLWKASDQLIKLLEKEFKKEDLILVRLALKTQGNQPPDFLNPYKIAQFDAENRLAKIYINPNDLIQLLLREEILYADVEQLAKPDVVINGIDLGLNQVSNTRVAYPAINGNGINVSFKEGMYDTKDLDLLGKTIPGSLIGSPVTTHATIMATLALGNGNSFIRGTGVAPSAKLAFSSFANLMPDAVTDLKSLNIRVQNHSYGTDLDNVYGIEAAAYDKQIYETDTLIHVFSAGNKGTSTPGSGLYKDLAAKANLTGNFKQAKNLLVIGGINRENLSETLSSRGPAYDGRVKPELVALGEDGTSGSAAVTSGVVALLEQYHLNKTGKIPSSALVKAVLINSAEDLGTPQVDYTYGYGKLNAFQALKTLEENRFLGKEIQANQNLVIPLTIPANVSEVKVTVTWNDPPAIVNDAKSLVNRLEMNLENPAGGLTLPWVLSSFPNLDSLNKPATQKIDLLNNVQQITINEPLSGDYKINIKGAEIKQGNSQRFYLAYSYKLKNTFSFISPEKDEFLFAGEDNYIRWDNTFPVQTGALSVSYDEGKTWNLLNANADLSNGFYRWNAPNLFSKAMIKMEVSGNIVYSKSFVLSAPRNLTVGYACTDAVALSWNPQPNAKDYTIFTLVNDKLSPLINTTDTIIKFDRRTLTSNYFAVAANGQDFSGLKSYTIDYTQQGVSCYTRSLSAFVTSDQKIQLDLSIGTTLDLKNIIWEKQTGVNTFTTLKQTTVNGNQLSYSIFDDNPKNGLQFYRVTFETNNGKVVSDLASVVYLKPDDFSFYPNPVNDYLTILSGSFETYSFAVFNILGQKIFEDSATSSNKFDLSKLSAGVYVGVIIKNGQQLSKFKIIKN</sequence>
<comment type="caution">
    <text evidence="2">Lacks conserved residue(s) required for the propagation of feature annotation.</text>
</comment>
<dbReference type="Gene3D" id="2.60.120.380">
    <property type="match status" value="1"/>
</dbReference>
<dbReference type="EMBL" id="JAPWGL010000001">
    <property type="protein sequence ID" value="MCZ4222269.1"/>
    <property type="molecule type" value="Genomic_DNA"/>
</dbReference>
<dbReference type="InterPro" id="IPR026444">
    <property type="entry name" value="Secre_tail"/>
</dbReference>
<dbReference type="InterPro" id="IPR036852">
    <property type="entry name" value="Peptidase_S8/S53_dom_sf"/>
</dbReference>
<comment type="similarity">
    <text evidence="1 2">Belongs to the peptidase S8 family.</text>
</comment>
<evidence type="ECO:0000256" key="2">
    <source>
        <dbReference type="PROSITE-ProRule" id="PRU01240"/>
    </source>
</evidence>
<dbReference type="PROSITE" id="PS51892">
    <property type="entry name" value="SUBTILASE"/>
    <property type="match status" value="1"/>
</dbReference>
<dbReference type="SUPFAM" id="SSF52743">
    <property type="entry name" value="Subtilisin-like"/>
    <property type="match status" value="1"/>
</dbReference>
<evidence type="ECO:0000259" key="5">
    <source>
        <dbReference type="Pfam" id="PF18962"/>
    </source>
</evidence>
<comment type="caution">
    <text evidence="6">The sequence shown here is derived from an EMBL/GenBank/DDBJ whole genome shotgun (WGS) entry which is preliminary data.</text>
</comment>
<dbReference type="Gene3D" id="3.40.50.200">
    <property type="entry name" value="Peptidase S8/S53 domain"/>
    <property type="match status" value="1"/>
</dbReference>
<dbReference type="Pfam" id="PF18962">
    <property type="entry name" value="Por_Secre_tail"/>
    <property type="match status" value="1"/>
</dbReference>
<dbReference type="InterPro" id="IPR000209">
    <property type="entry name" value="Peptidase_S8/S53_dom"/>
</dbReference>
<dbReference type="PANTHER" id="PTHR43399">
    <property type="entry name" value="SUBTILISIN-RELATED"/>
    <property type="match status" value="1"/>
</dbReference>
<accession>A0ABT4KTW6</accession>
<feature type="domain" description="Peptidase S8/S53" evidence="4">
    <location>
        <begin position="242"/>
        <end position="455"/>
    </location>
</feature>
<keyword evidence="7" id="KW-1185">Reference proteome</keyword>
<proteinExistence type="inferred from homology"/>
<feature type="domain" description="Secretion system C-terminal sorting" evidence="5">
    <location>
        <begin position="872"/>
        <end position="938"/>
    </location>
</feature>
<evidence type="ECO:0000256" key="3">
    <source>
        <dbReference type="SAM" id="SignalP"/>
    </source>
</evidence>
<feature type="chain" id="PRO_5046507557" evidence="3">
    <location>
        <begin position="21"/>
        <end position="942"/>
    </location>
</feature>
<protein>
    <submittedName>
        <fullName evidence="6">S8 family peptidase</fullName>
    </submittedName>
</protein>
<dbReference type="PANTHER" id="PTHR43399:SF4">
    <property type="entry name" value="CELL WALL-ASSOCIATED PROTEASE"/>
    <property type="match status" value="1"/>
</dbReference>
<dbReference type="NCBIfam" id="TIGR04183">
    <property type="entry name" value="Por_Secre_tail"/>
    <property type="match status" value="1"/>
</dbReference>
<name>A0ABT4KTW6_9SPHI</name>